<evidence type="ECO:0000313" key="3">
    <source>
        <dbReference type="Proteomes" id="UP000683417"/>
    </source>
</evidence>
<dbReference type="GO" id="GO:0005634">
    <property type="term" value="C:nucleus"/>
    <property type="evidence" value="ECO:0007669"/>
    <property type="project" value="TreeGrafter"/>
</dbReference>
<dbReference type="AlphaFoldDB" id="A0A9W4DI39"/>
<dbReference type="GO" id="GO:0016279">
    <property type="term" value="F:protein-lysine N-methyltransferase activity"/>
    <property type="evidence" value="ECO:0007669"/>
    <property type="project" value="TreeGrafter"/>
</dbReference>
<protein>
    <submittedName>
        <fullName evidence="2">BgTH12-02407</fullName>
    </submittedName>
</protein>
<dbReference type="Pfam" id="PF09273">
    <property type="entry name" value="Rubis-subs-bind"/>
    <property type="match status" value="1"/>
</dbReference>
<dbReference type="Proteomes" id="UP000683417">
    <property type="component" value="Unassembled WGS sequence"/>
</dbReference>
<sequence>MEFKKTLSFLEWLPKVGIKMCQGIKIDEFLPDRGRGIVAIRDFSDGEIILTIPRSALLNSETAGKLLDPSTIGSLSNMPEWLNLTALILAEAQNTNSRWGPYLSILPEKLDSLIFWSQDELSELQASAVVHKIEKESSEKLFSEHIMPLGLSNVNYYLCHLIASIIMAYAFDVPAMQSEDDDDGENDTDMLVSDDEKEESTLSMVPLADLFNADADKCNVRLFCDKEDLEMRTVRPILSGEELFNDYGALPQTDLLRRYGYITENYARYNVVEIFSRTLISLFTNQSASELPESLSLNPMNEKYLNERIALAVRENIFEESYDIYHSFIDEPSIPEQLIALVYILLLQKRHFMAIESSLETLPGRSKLCTGLVGQVLVVAFKKRETEYATSLAMDEEIIKSSGLSRRMHMAVTVRLGEKRILQEAIQEASTFCASNKRMINND</sequence>
<dbReference type="Pfam" id="PF00856">
    <property type="entry name" value="SET"/>
    <property type="match status" value="1"/>
</dbReference>
<feature type="domain" description="SET" evidence="1">
    <location>
        <begin position="22"/>
        <end position="248"/>
    </location>
</feature>
<dbReference type="InterPro" id="IPR050600">
    <property type="entry name" value="SETD3_SETD6_MTase"/>
</dbReference>
<dbReference type="EMBL" id="CAJHIT010000005">
    <property type="protein sequence ID" value="CAD6502169.1"/>
    <property type="molecule type" value="Genomic_DNA"/>
</dbReference>
<organism evidence="2 3">
    <name type="scientific">Blumeria graminis f. sp. triticale</name>
    <dbReference type="NCBI Taxonomy" id="1689686"/>
    <lineage>
        <taxon>Eukaryota</taxon>
        <taxon>Fungi</taxon>
        <taxon>Dikarya</taxon>
        <taxon>Ascomycota</taxon>
        <taxon>Pezizomycotina</taxon>
        <taxon>Leotiomycetes</taxon>
        <taxon>Erysiphales</taxon>
        <taxon>Erysiphaceae</taxon>
        <taxon>Blumeria</taxon>
    </lineage>
</organism>
<dbReference type="FunFam" id="3.90.1410.10:FF:000007">
    <property type="entry name" value="Ribosomal lysine N-methyltransferase 4"/>
    <property type="match status" value="1"/>
</dbReference>
<evidence type="ECO:0000313" key="2">
    <source>
        <dbReference type="EMBL" id="CAD6502169.1"/>
    </source>
</evidence>
<accession>A0A9W4DI39</accession>
<dbReference type="InterPro" id="IPR015353">
    <property type="entry name" value="Rubisco_LSMT_subst-bd"/>
</dbReference>
<gene>
    <name evidence="2" type="ORF">BGTH12_LOCUS3527</name>
</gene>
<reference evidence="2" key="1">
    <citation type="submission" date="2020-10" db="EMBL/GenBank/DDBJ databases">
        <authorList>
            <person name="Muller C M."/>
        </authorList>
    </citation>
    <scope>NUCLEOTIDE SEQUENCE</scope>
    <source>
        <strain evidence="2">THUN-12</strain>
    </source>
</reference>
<comment type="caution">
    <text evidence="2">The sequence shown here is derived from an EMBL/GenBank/DDBJ whole genome shotgun (WGS) entry which is preliminary data.</text>
</comment>
<dbReference type="InterPro" id="IPR001214">
    <property type="entry name" value="SET_dom"/>
</dbReference>
<dbReference type="PANTHER" id="PTHR13271">
    <property type="entry name" value="UNCHARACTERIZED PUTATIVE METHYLTRANSFERASE"/>
    <property type="match status" value="1"/>
</dbReference>
<evidence type="ECO:0000259" key="1">
    <source>
        <dbReference type="PROSITE" id="PS50280"/>
    </source>
</evidence>
<name>A0A9W4DI39_BLUGR</name>
<dbReference type="PROSITE" id="PS50280">
    <property type="entry name" value="SET"/>
    <property type="match status" value="1"/>
</dbReference>
<dbReference type="PANTHER" id="PTHR13271:SF34">
    <property type="entry name" value="N-LYSINE METHYLTRANSFERASE SETD6"/>
    <property type="match status" value="1"/>
</dbReference>
<proteinExistence type="predicted"/>